<name>A0A8H5FFS9_9AGAR</name>
<keyword evidence="3" id="KW-1185">Reference proteome</keyword>
<dbReference type="EMBL" id="JAACJK010000065">
    <property type="protein sequence ID" value="KAF5334962.1"/>
    <property type="molecule type" value="Genomic_DNA"/>
</dbReference>
<gene>
    <name evidence="2" type="ORF">D9611_009960</name>
</gene>
<feature type="compositionally biased region" description="Polar residues" evidence="1">
    <location>
        <begin position="51"/>
        <end position="75"/>
    </location>
</feature>
<feature type="region of interest" description="Disordered" evidence="1">
    <location>
        <begin position="135"/>
        <end position="198"/>
    </location>
</feature>
<feature type="compositionally biased region" description="Polar residues" evidence="1">
    <location>
        <begin position="103"/>
        <end position="114"/>
    </location>
</feature>
<evidence type="ECO:0000313" key="2">
    <source>
        <dbReference type="EMBL" id="KAF5334962.1"/>
    </source>
</evidence>
<feature type="region of interest" description="Disordered" evidence="1">
    <location>
        <begin position="49"/>
        <end position="118"/>
    </location>
</feature>
<evidence type="ECO:0000313" key="3">
    <source>
        <dbReference type="Proteomes" id="UP000541558"/>
    </source>
</evidence>
<proteinExistence type="predicted"/>
<comment type="caution">
    <text evidence="2">The sequence shown here is derived from an EMBL/GenBank/DDBJ whole genome shotgun (WGS) entry which is preliminary data.</text>
</comment>
<reference evidence="2 3" key="1">
    <citation type="journal article" date="2020" name="ISME J.">
        <title>Uncovering the hidden diversity of litter-decomposition mechanisms in mushroom-forming fungi.</title>
        <authorList>
            <person name="Floudas D."/>
            <person name="Bentzer J."/>
            <person name="Ahren D."/>
            <person name="Johansson T."/>
            <person name="Persson P."/>
            <person name="Tunlid A."/>
        </authorList>
    </citation>
    <scope>NUCLEOTIDE SEQUENCE [LARGE SCALE GENOMIC DNA]</scope>
    <source>
        <strain evidence="2 3">CBS 175.51</strain>
    </source>
</reference>
<protein>
    <submittedName>
        <fullName evidence="2">Uncharacterized protein</fullName>
    </submittedName>
</protein>
<accession>A0A8H5FFS9</accession>
<organism evidence="2 3">
    <name type="scientific">Ephemerocybe angulata</name>
    <dbReference type="NCBI Taxonomy" id="980116"/>
    <lineage>
        <taxon>Eukaryota</taxon>
        <taxon>Fungi</taxon>
        <taxon>Dikarya</taxon>
        <taxon>Basidiomycota</taxon>
        <taxon>Agaricomycotina</taxon>
        <taxon>Agaricomycetes</taxon>
        <taxon>Agaricomycetidae</taxon>
        <taxon>Agaricales</taxon>
        <taxon>Agaricineae</taxon>
        <taxon>Psathyrellaceae</taxon>
        <taxon>Ephemerocybe</taxon>
    </lineage>
</organism>
<feature type="region of interest" description="Disordered" evidence="1">
    <location>
        <begin position="1"/>
        <end position="37"/>
    </location>
</feature>
<feature type="compositionally biased region" description="Basic and acidic residues" evidence="1">
    <location>
        <begin position="172"/>
        <end position="187"/>
    </location>
</feature>
<evidence type="ECO:0000256" key="1">
    <source>
        <dbReference type="SAM" id="MobiDB-lite"/>
    </source>
</evidence>
<dbReference type="AlphaFoldDB" id="A0A8H5FFS9"/>
<feature type="compositionally biased region" description="Low complexity" evidence="1">
    <location>
        <begin position="148"/>
        <end position="168"/>
    </location>
</feature>
<sequence>MAHRRTSTVAGLTAIKPHVARKAPEHSNLPPTMCPRSPRIQSAYMRLTADASPQSNTWELKSESTTAGKKTSTTFQDRRRPPKGRGGAIKFRKPSSMRDDSLPATQNVGQPTTLTEDRHTTDGVSFATCTAAITTTPARSPPHSTVILTNNGTPSLSSSTTLSTPNCPADEGQAHEIKRDDDIRDAGPSKQSVSKNVL</sequence>
<dbReference type="Proteomes" id="UP000541558">
    <property type="component" value="Unassembled WGS sequence"/>
</dbReference>
<feature type="compositionally biased region" description="Polar residues" evidence="1">
    <location>
        <begin position="189"/>
        <end position="198"/>
    </location>
</feature>